<evidence type="ECO:0000313" key="4">
    <source>
        <dbReference type="Proteomes" id="UP000435357"/>
    </source>
</evidence>
<reference evidence="3 4" key="1">
    <citation type="submission" date="2019-09" db="EMBL/GenBank/DDBJ databases">
        <title>Genomes of Cryomorphaceae.</title>
        <authorList>
            <person name="Bowman J.P."/>
        </authorList>
    </citation>
    <scope>NUCLEOTIDE SEQUENCE [LARGE SCALE GENOMIC DNA]</scope>
    <source>
        <strain evidence="3 4">KCTC 52047</strain>
    </source>
</reference>
<evidence type="ECO:0000256" key="1">
    <source>
        <dbReference type="ARBA" id="ARBA00022679"/>
    </source>
</evidence>
<dbReference type="GO" id="GO:0008897">
    <property type="term" value="F:holo-[acyl-carrier-protein] synthase activity"/>
    <property type="evidence" value="ECO:0007669"/>
    <property type="project" value="InterPro"/>
</dbReference>
<feature type="domain" description="4'-phosphopantetheinyl transferase" evidence="2">
    <location>
        <begin position="108"/>
        <end position="179"/>
    </location>
</feature>
<dbReference type="GO" id="GO:0000287">
    <property type="term" value="F:magnesium ion binding"/>
    <property type="evidence" value="ECO:0007669"/>
    <property type="project" value="InterPro"/>
</dbReference>
<keyword evidence="4" id="KW-1185">Reference proteome</keyword>
<proteinExistence type="predicted"/>
<name>A0A6N6M3Z8_9FLAO</name>
<accession>A0A6N6M3Z8</accession>
<dbReference type="RefSeq" id="WP_151170145.1">
    <property type="nucleotide sequence ID" value="NZ_WACR01000014.1"/>
</dbReference>
<dbReference type="AlphaFoldDB" id="A0A6N6M3Z8"/>
<dbReference type="Gene3D" id="3.90.470.20">
    <property type="entry name" value="4'-phosphopantetheinyl transferase domain"/>
    <property type="match status" value="1"/>
</dbReference>
<gene>
    <name evidence="3" type="ORF">F3059_13410</name>
</gene>
<evidence type="ECO:0000313" key="3">
    <source>
        <dbReference type="EMBL" id="KAB1061816.1"/>
    </source>
</evidence>
<sequence>MGFEFSREIKPSTSYYVAVVSVNFSIDYLLEHIDMCDDERIRFENITHENRKREFLGTRFAIKQLLGKEPYLLRDSNGKPHFQNLAIELSLSHCGQNLALIMHPYHDVGIDLQEVNNKVLLVAKKFLNEGELARVGSDREKATLYWSAKEALYKYYSRRQLSLKNDLQIVEKEEGRFIGVISNESHYEEVPLNWEWIGNFALVYTVKS</sequence>
<dbReference type="Proteomes" id="UP000435357">
    <property type="component" value="Unassembled WGS sequence"/>
</dbReference>
<protein>
    <submittedName>
        <fullName evidence="3">4'-phosphopantetheinyl transferase superfamily protein</fullName>
    </submittedName>
</protein>
<dbReference type="InterPro" id="IPR037143">
    <property type="entry name" value="4-PPantetheinyl_Trfase_dom_sf"/>
</dbReference>
<comment type="caution">
    <text evidence="3">The sequence shown here is derived from an EMBL/GenBank/DDBJ whole genome shotgun (WGS) entry which is preliminary data.</text>
</comment>
<evidence type="ECO:0000259" key="2">
    <source>
        <dbReference type="Pfam" id="PF01648"/>
    </source>
</evidence>
<dbReference type="OrthoDB" id="1190494at2"/>
<dbReference type="InterPro" id="IPR008278">
    <property type="entry name" value="4-PPantetheinyl_Trfase_dom"/>
</dbReference>
<organism evidence="3 4">
    <name type="scientific">Salibacter halophilus</name>
    <dbReference type="NCBI Taxonomy" id="1803916"/>
    <lineage>
        <taxon>Bacteria</taxon>
        <taxon>Pseudomonadati</taxon>
        <taxon>Bacteroidota</taxon>
        <taxon>Flavobacteriia</taxon>
        <taxon>Flavobacteriales</taxon>
        <taxon>Salibacteraceae</taxon>
        <taxon>Salibacter</taxon>
    </lineage>
</organism>
<dbReference type="Pfam" id="PF01648">
    <property type="entry name" value="ACPS"/>
    <property type="match status" value="1"/>
</dbReference>
<dbReference type="SUPFAM" id="SSF56214">
    <property type="entry name" value="4'-phosphopantetheinyl transferase"/>
    <property type="match status" value="2"/>
</dbReference>
<dbReference type="EMBL" id="WACR01000014">
    <property type="protein sequence ID" value="KAB1061816.1"/>
    <property type="molecule type" value="Genomic_DNA"/>
</dbReference>
<keyword evidence="1 3" id="KW-0808">Transferase</keyword>